<dbReference type="EMBL" id="CAXIEN010000237">
    <property type="protein sequence ID" value="CAL1288753.1"/>
    <property type="molecule type" value="Genomic_DNA"/>
</dbReference>
<name>A0AAV2B0V5_9ARAC</name>
<dbReference type="InterPro" id="IPR039149">
    <property type="entry name" value="ZNF800"/>
</dbReference>
<feature type="region of interest" description="Disordered" evidence="2">
    <location>
        <begin position="111"/>
        <end position="137"/>
    </location>
</feature>
<organism evidence="4 5">
    <name type="scientific">Larinioides sclopetarius</name>
    <dbReference type="NCBI Taxonomy" id="280406"/>
    <lineage>
        <taxon>Eukaryota</taxon>
        <taxon>Metazoa</taxon>
        <taxon>Ecdysozoa</taxon>
        <taxon>Arthropoda</taxon>
        <taxon>Chelicerata</taxon>
        <taxon>Arachnida</taxon>
        <taxon>Araneae</taxon>
        <taxon>Araneomorphae</taxon>
        <taxon>Entelegynae</taxon>
        <taxon>Araneoidea</taxon>
        <taxon>Araneidae</taxon>
        <taxon>Larinioides</taxon>
    </lineage>
</organism>
<feature type="domain" description="C2H2-type" evidence="3">
    <location>
        <begin position="68"/>
        <end position="99"/>
    </location>
</feature>
<keyword evidence="1" id="KW-0479">Metal-binding</keyword>
<feature type="domain" description="C2H2-type" evidence="3">
    <location>
        <begin position="561"/>
        <end position="589"/>
    </location>
</feature>
<dbReference type="Gene3D" id="3.30.160.60">
    <property type="entry name" value="Classic Zinc Finger"/>
    <property type="match status" value="2"/>
</dbReference>
<dbReference type="AlphaFoldDB" id="A0AAV2B0V5"/>
<feature type="domain" description="C2H2-type" evidence="3">
    <location>
        <begin position="833"/>
        <end position="860"/>
    </location>
</feature>
<gene>
    <name evidence="4" type="ORF">LARSCL_LOCUS15526</name>
</gene>
<feature type="compositionally biased region" description="Basic and acidic residues" evidence="2">
    <location>
        <begin position="171"/>
        <end position="182"/>
    </location>
</feature>
<feature type="domain" description="C2H2-type" evidence="3">
    <location>
        <begin position="694"/>
        <end position="723"/>
    </location>
</feature>
<keyword evidence="1" id="KW-0863">Zinc-finger</keyword>
<feature type="compositionally biased region" description="Basic and acidic residues" evidence="2">
    <location>
        <begin position="264"/>
        <end position="375"/>
    </location>
</feature>
<feature type="compositionally biased region" description="Basic and acidic residues" evidence="2">
    <location>
        <begin position="965"/>
        <end position="1058"/>
    </location>
</feature>
<comment type="caution">
    <text evidence="4">The sequence shown here is derived from an EMBL/GenBank/DDBJ whole genome shotgun (WGS) entry which is preliminary data.</text>
</comment>
<feature type="compositionally biased region" description="Polar residues" evidence="2">
    <location>
        <begin position="901"/>
        <end position="916"/>
    </location>
</feature>
<feature type="compositionally biased region" description="Polar residues" evidence="2">
    <location>
        <begin position="225"/>
        <end position="235"/>
    </location>
</feature>
<dbReference type="Proteomes" id="UP001497382">
    <property type="component" value="Unassembled WGS sequence"/>
</dbReference>
<feature type="region of interest" description="Disordered" evidence="2">
    <location>
        <begin position="1134"/>
        <end position="1198"/>
    </location>
</feature>
<dbReference type="Pfam" id="PF00096">
    <property type="entry name" value="zf-C2H2"/>
    <property type="match status" value="1"/>
</dbReference>
<evidence type="ECO:0000256" key="2">
    <source>
        <dbReference type="SAM" id="MobiDB-lite"/>
    </source>
</evidence>
<dbReference type="InterPro" id="IPR013087">
    <property type="entry name" value="Znf_C2H2_type"/>
</dbReference>
<feature type="region of interest" description="Disordered" evidence="2">
    <location>
        <begin position="901"/>
        <end position="1058"/>
    </location>
</feature>
<dbReference type="PROSITE" id="PS50157">
    <property type="entry name" value="ZINC_FINGER_C2H2_2"/>
    <property type="match status" value="5"/>
</dbReference>
<reference evidence="4 5" key="1">
    <citation type="submission" date="2024-04" db="EMBL/GenBank/DDBJ databases">
        <authorList>
            <person name="Rising A."/>
            <person name="Reimegard J."/>
            <person name="Sonavane S."/>
            <person name="Akerstrom W."/>
            <person name="Nylinder S."/>
            <person name="Hedman E."/>
            <person name="Kallberg Y."/>
        </authorList>
    </citation>
    <scope>NUCLEOTIDE SEQUENCE [LARGE SCALE GENOMIC DNA]</scope>
</reference>
<feature type="compositionally biased region" description="Basic and acidic residues" evidence="2">
    <location>
        <begin position="400"/>
        <end position="409"/>
    </location>
</feature>
<feature type="compositionally biased region" description="Polar residues" evidence="2">
    <location>
        <begin position="246"/>
        <end position="263"/>
    </location>
</feature>
<dbReference type="SMART" id="SM00355">
    <property type="entry name" value="ZnF_C2H2"/>
    <property type="match status" value="6"/>
</dbReference>
<evidence type="ECO:0000259" key="3">
    <source>
        <dbReference type="PROSITE" id="PS50157"/>
    </source>
</evidence>
<feature type="domain" description="C2H2-type" evidence="3">
    <location>
        <begin position="591"/>
        <end position="619"/>
    </location>
</feature>
<feature type="region of interest" description="Disordered" evidence="2">
    <location>
        <begin position="152"/>
        <end position="412"/>
    </location>
</feature>
<sequence>MPCGPGKDSNHSDKNGENGHCAFEDLDHSILQHPFNLGSNNVKQILKCMQNASKEVKDLILNECNIIYECKICANLFRSLANFLYHKRCYCKKHLCEDMLLFDNFEEETQTVVVQPEPPPDKDPPKSTGGSDSLPPLKDCTVKLLKTDIQEKNATAASTEEPKNLRNKGVKAKDQVEDEGKRIAKASKNESPMISRRTREKNSINANKRALRNAVDNEPPKKASKSTSRVNATSKSSDEDAVKLTKVSNVPETKSIESLTETSRAGKEETSKPGKEETSKPGKEETSKPGKEETSKPGKEETSKPGKEETSKPGKEETKSRKEETNKPTKGEINKPTKGETNKQTKGETNKPTKEETSKSGKEIKTVMFSPEKKANNSSSEIEVMSVDGESESDQAGNKEVPKEVECVKSSETPFDNPLKKIIITKPKALDVKNSTVLGNIQKNMKATNKIGFTKITNAAGKSLQCFPKIIFKTIDGNPHAVFQTTEGSKSDSITLKTKLENSVVANKSENEKLIIVLKKEPGISADSKAKTVKMCKNQSEFHLTRRKRLMARNDCNVQDLRCLTCNTQFTSLKTLYFHMLSIHSKKRLYYPCPFCKTLFVQMYGVTRHLISIHNKTKEQINKLRDAIKKKSIWKKVDDANLPDEIPSPRRIEEVVLKEDPKPEIQADASSSTSGAENSTLKTIIKLNKNMTLHQCSKCGRVFGRKSSQVSHEKFCIMNAIKVETVDLAGGSPISPPPNVSFLSLSPKPAMADPHFHKPIHPIQHTPSDIKINPRPKRGAEKQMHKDFVNSQTLKWRSANRVDTNAKAAQSVKKGNPKTLEKKVMNIMNVENLLCMKCNKVFSSYSNLRRHVAIHVGWTRFKCKYCEYQAYNKSQCWAHVQKAHTVNDEDLEKSIVSLSNSSLGRKGTSGSQSNLGSKHASDVKIKQIPTKTNGIPKVKISRKKVTNNYSRVSSDKKTIPAVKKGNADKKEENKKVKNQTSDEKKEISYLKKDRNQHVENKKEINENKKEKNQNLDSKKMNSETKKEKSQNVDSKNDSETKKEKSQHSESKVVSDVKKDKSITLENKVDFQDVKRERTQSFGPVFKCSIPDYKKDASNYKSVTTNNPTTIILSKKFSAPTVQSFVTVSPESLSSTKTFPLRSSPRKIEAKAPEENKMTSLVTRSTAYSKGGPLQVKMSIKPASNEDVKKSVPQSPEKTYAKKDRLISEWFPKKDLNSNSVRRESAPLIIGLVPAANSGSKSPVISYEKNSS</sequence>
<dbReference type="GO" id="GO:0008270">
    <property type="term" value="F:zinc ion binding"/>
    <property type="evidence" value="ECO:0007669"/>
    <property type="project" value="UniProtKB-KW"/>
</dbReference>
<keyword evidence="5" id="KW-1185">Reference proteome</keyword>
<proteinExistence type="predicted"/>
<dbReference type="PANTHER" id="PTHR21020:SF0">
    <property type="entry name" value="ZINC FINGER PROTEIN 800"/>
    <property type="match status" value="1"/>
</dbReference>
<feature type="compositionally biased region" description="Basic and acidic residues" evidence="2">
    <location>
        <begin position="1145"/>
        <end position="1156"/>
    </location>
</feature>
<feature type="compositionally biased region" description="Polar residues" evidence="2">
    <location>
        <begin position="1157"/>
        <end position="1167"/>
    </location>
</feature>
<dbReference type="InterPro" id="IPR036236">
    <property type="entry name" value="Znf_C2H2_sf"/>
</dbReference>
<keyword evidence="1" id="KW-0862">Zinc</keyword>
<accession>A0AAV2B0V5</accession>
<protein>
    <recommendedName>
        <fullName evidence="3">C2H2-type domain-containing protein</fullName>
    </recommendedName>
</protein>
<dbReference type="SUPFAM" id="SSF57667">
    <property type="entry name" value="beta-beta-alpha zinc fingers"/>
    <property type="match status" value="2"/>
</dbReference>
<evidence type="ECO:0000313" key="5">
    <source>
        <dbReference type="Proteomes" id="UP001497382"/>
    </source>
</evidence>
<dbReference type="PROSITE" id="PS00028">
    <property type="entry name" value="ZINC_FINGER_C2H2_1"/>
    <property type="match status" value="3"/>
</dbReference>
<evidence type="ECO:0000313" key="4">
    <source>
        <dbReference type="EMBL" id="CAL1288753.1"/>
    </source>
</evidence>
<dbReference type="PANTHER" id="PTHR21020">
    <property type="entry name" value="ZINC FINGER PROTEIN 800"/>
    <property type="match status" value="1"/>
</dbReference>
<evidence type="ECO:0000256" key="1">
    <source>
        <dbReference type="PROSITE-ProRule" id="PRU00042"/>
    </source>
</evidence>